<dbReference type="AlphaFoldDB" id="A0A3N5Y0U4"/>
<evidence type="ECO:0000259" key="1">
    <source>
        <dbReference type="Pfam" id="PF01755"/>
    </source>
</evidence>
<keyword evidence="2" id="KW-0808">Transferase</keyword>
<dbReference type="Pfam" id="PF01755">
    <property type="entry name" value="Glyco_transf_25"/>
    <property type="match status" value="1"/>
</dbReference>
<dbReference type="RefSeq" id="WP_124027027.1">
    <property type="nucleotide sequence ID" value="NZ_JBHRSN010000015.1"/>
</dbReference>
<evidence type="ECO:0000313" key="2">
    <source>
        <dbReference type="EMBL" id="RPJ67122.1"/>
    </source>
</evidence>
<dbReference type="InterPro" id="IPR002654">
    <property type="entry name" value="Glyco_trans_25"/>
</dbReference>
<sequence length="245" mass="28365">MQNYNIFLINLDKSVERLRNADEQFKRLHIAYERMPAVYGPDLSETELNVHYSAEKNRKIYHKQLNVGEVGCYLSHRKVWQAIVEQNLDFAIVLEDDFSLNANFLASIAAVAAVDVEWDYIKLAEYPEKRKALSSREFNGFSLITYDKIPARTGAQAVSLSGAKKLLATSEQFGRPIDIDLQYIWEKKLRLYGLKPYPVNLKSQFASEIDEIGKRCTPKVNFFAKAFDQIRFKIMNHLYRNKLGE</sequence>
<proteinExistence type="predicted"/>
<dbReference type="CDD" id="cd06532">
    <property type="entry name" value="Glyco_transf_25"/>
    <property type="match status" value="1"/>
</dbReference>
<dbReference type="GO" id="GO:0016740">
    <property type="term" value="F:transferase activity"/>
    <property type="evidence" value="ECO:0007669"/>
    <property type="project" value="UniProtKB-KW"/>
</dbReference>
<feature type="domain" description="Glycosyl transferase family 25" evidence="1">
    <location>
        <begin position="5"/>
        <end position="178"/>
    </location>
</feature>
<organism evidence="2 3">
    <name type="scientific">Alteromonas sediminis</name>
    <dbReference type="NCBI Taxonomy" id="2259342"/>
    <lineage>
        <taxon>Bacteria</taxon>
        <taxon>Pseudomonadati</taxon>
        <taxon>Pseudomonadota</taxon>
        <taxon>Gammaproteobacteria</taxon>
        <taxon>Alteromonadales</taxon>
        <taxon>Alteromonadaceae</taxon>
        <taxon>Alteromonas/Salinimonas group</taxon>
        <taxon>Alteromonas</taxon>
    </lineage>
</organism>
<name>A0A3N5Y0U4_9ALTE</name>
<protein>
    <submittedName>
        <fullName evidence="2">Glycosyltransferase family 25 protein</fullName>
    </submittedName>
</protein>
<gene>
    <name evidence="2" type="ORF">DRW07_06170</name>
</gene>
<evidence type="ECO:0000313" key="3">
    <source>
        <dbReference type="Proteomes" id="UP000275281"/>
    </source>
</evidence>
<keyword evidence="3" id="KW-1185">Reference proteome</keyword>
<accession>A0A3N5Y0U4</accession>
<comment type="caution">
    <text evidence="2">The sequence shown here is derived from an EMBL/GenBank/DDBJ whole genome shotgun (WGS) entry which is preliminary data.</text>
</comment>
<reference evidence="2 3" key="1">
    <citation type="submission" date="2018-11" db="EMBL/GenBank/DDBJ databases">
        <authorList>
            <person name="Ye M.-Q."/>
            <person name="Du Z.-J."/>
        </authorList>
    </citation>
    <scope>NUCLEOTIDE SEQUENCE [LARGE SCALE GENOMIC DNA]</scope>
    <source>
        <strain evidence="2 3">U0105</strain>
    </source>
</reference>
<dbReference type="Proteomes" id="UP000275281">
    <property type="component" value="Unassembled WGS sequence"/>
</dbReference>
<dbReference type="EMBL" id="RPOK01000002">
    <property type="protein sequence ID" value="RPJ67122.1"/>
    <property type="molecule type" value="Genomic_DNA"/>
</dbReference>
<dbReference type="OrthoDB" id="9816113at2"/>